<name>A0A8K0TPM9_9PEZI</name>
<evidence type="ECO:0000259" key="1">
    <source>
        <dbReference type="Pfam" id="PF25534"/>
    </source>
</evidence>
<evidence type="ECO:0000313" key="2">
    <source>
        <dbReference type="EMBL" id="KAH7367224.1"/>
    </source>
</evidence>
<dbReference type="OrthoDB" id="3364132at2759"/>
<keyword evidence="3" id="KW-1185">Reference proteome</keyword>
<dbReference type="PANTHER" id="PTHR36223:SF1">
    <property type="entry name" value="TRANSCRIPTION ELONGATION FACTOR EAF N-TERMINAL DOMAIN-CONTAINING PROTEIN"/>
    <property type="match status" value="1"/>
</dbReference>
<dbReference type="Pfam" id="PF25534">
    <property type="entry name" value="DUF7918"/>
    <property type="match status" value="1"/>
</dbReference>
<dbReference type="Proteomes" id="UP000813385">
    <property type="component" value="Unassembled WGS sequence"/>
</dbReference>
<feature type="domain" description="DUF7918" evidence="1">
    <location>
        <begin position="10"/>
        <end position="234"/>
    </location>
</feature>
<dbReference type="PANTHER" id="PTHR36223">
    <property type="entry name" value="BETA-LACTAMASE-TYPE TRANSPEPTIDASE FOLD DOMAIN CONTAINING PROTEIN"/>
    <property type="match status" value="1"/>
</dbReference>
<dbReference type="InterPro" id="IPR057678">
    <property type="entry name" value="DUF7918"/>
</dbReference>
<dbReference type="AlphaFoldDB" id="A0A8K0TPM9"/>
<gene>
    <name evidence="2" type="ORF">B0T11DRAFT_274902</name>
</gene>
<protein>
    <recommendedName>
        <fullName evidence="1">DUF7918 domain-containing protein</fullName>
    </recommendedName>
</protein>
<reference evidence="2" key="1">
    <citation type="journal article" date="2021" name="Nat. Commun.">
        <title>Genetic determinants of endophytism in the Arabidopsis root mycobiome.</title>
        <authorList>
            <person name="Mesny F."/>
            <person name="Miyauchi S."/>
            <person name="Thiergart T."/>
            <person name="Pickel B."/>
            <person name="Atanasova L."/>
            <person name="Karlsson M."/>
            <person name="Huettel B."/>
            <person name="Barry K.W."/>
            <person name="Haridas S."/>
            <person name="Chen C."/>
            <person name="Bauer D."/>
            <person name="Andreopoulos W."/>
            <person name="Pangilinan J."/>
            <person name="LaButti K."/>
            <person name="Riley R."/>
            <person name="Lipzen A."/>
            <person name="Clum A."/>
            <person name="Drula E."/>
            <person name="Henrissat B."/>
            <person name="Kohler A."/>
            <person name="Grigoriev I.V."/>
            <person name="Martin F.M."/>
            <person name="Hacquard S."/>
        </authorList>
    </citation>
    <scope>NUCLEOTIDE SEQUENCE</scope>
    <source>
        <strain evidence="2">MPI-CAGE-AT-0016</strain>
    </source>
</reference>
<sequence>MAICDEVPQIRVTVRVNGSEAAEYNDEDGSPENDPSIKVMNTVSKYIESQDDATFSICITIDSSYSFQPDDHSLSCAVLVDGKWIRTPIMTTRRLAVEVNGHDWLPEGSSTWKTQPLKFAGITTVENTAESRVKEDSIAAKSLGLIQVCVQRCVTTGKSAAPQQKNTASTTELAEKALKGSAASHGAVYGADVDIPTPNFVKCTDLDEGTGLIRFNFKYRSRDSLQKLMIIPRTPSPDPVEEEIGNLSQEAIVSLARRQLLHERATSNDTIKAEDMTVIKKEAEVYDLTGEAPVCVRKRKRAKTIDLTED</sequence>
<proteinExistence type="predicted"/>
<organism evidence="2 3">
    <name type="scientific">Plectosphaerella cucumerina</name>
    <dbReference type="NCBI Taxonomy" id="40658"/>
    <lineage>
        <taxon>Eukaryota</taxon>
        <taxon>Fungi</taxon>
        <taxon>Dikarya</taxon>
        <taxon>Ascomycota</taxon>
        <taxon>Pezizomycotina</taxon>
        <taxon>Sordariomycetes</taxon>
        <taxon>Hypocreomycetidae</taxon>
        <taxon>Glomerellales</taxon>
        <taxon>Plectosphaerellaceae</taxon>
        <taxon>Plectosphaerella</taxon>
    </lineage>
</organism>
<accession>A0A8K0TPM9</accession>
<dbReference type="EMBL" id="JAGPXD010000002">
    <property type="protein sequence ID" value="KAH7367224.1"/>
    <property type="molecule type" value="Genomic_DNA"/>
</dbReference>
<comment type="caution">
    <text evidence="2">The sequence shown here is derived from an EMBL/GenBank/DDBJ whole genome shotgun (WGS) entry which is preliminary data.</text>
</comment>
<evidence type="ECO:0000313" key="3">
    <source>
        <dbReference type="Proteomes" id="UP000813385"/>
    </source>
</evidence>